<keyword evidence="1" id="KW-0732">Signal</keyword>
<dbReference type="Proteomes" id="UP001642360">
    <property type="component" value="Unassembled WGS sequence"/>
</dbReference>
<protein>
    <submittedName>
        <fullName evidence="2">Uncharacterized protein</fullName>
    </submittedName>
</protein>
<organism evidence="2 3">
    <name type="scientific">Ilex paraguariensis</name>
    <name type="common">yerba mate</name>
    <dbReference type="NCBI Taxonomy" id="185542"/>
    <lineage>
        <taxon>Eukaryota</taxon>
        <taxon>Viridiplantae</taxon>
        <taxon>Streptophyta</taxon>
        <taxon>Embryophyta</taxon>
        <taxon>Tracheophyta</taxon>
        <taxon>Spermatophyta</taxon>
        <taxon>Magnoliopsida</taxon>
        <taxon>eudicotyledons</taxon>
        <taxon>Gunneridae</taxon>
        <taxon>Pentapetalae</taxon>
        <taxon>asterids</taxon>
        <taxon>campanulids</taxon>
        <taxon>Aquifoliales</taxon>
        <taxon>Aquifoliaceae</taxon>
        <taxon>Ilex</taxon>
    </lineage>
</organism>
<gene>
    <name evidence="2" type="ORF">ILEXP_LOCUS13045</name>
</gene>
<feature type="signal peptide" evidence="1">
    <location>
        <begin position="1"/>
        <end position="24"/>
    </location>
</feature>
<feature type="chain" id="PRO_5044830631" evidence="1">
    <location>
        <begin position="25"/>
        <end position="93"/>
    </location>
</feature>
<evidence type="ECO:0000256" key="1">
    <source>
        <dbReference type="SAM" id="SignalP"/>
    </source>
</evidence>
<sequence length="93" mass="11064">MIRLEAYMASLMLLLEALMRYCQDIHDLAVPLPGEKWKEIEHVTCENLMKRQWTTDEVSSSKHYHHCVWNWSTVESIDDNLQTWKIAEGCIWL</sequence>
<dbReference type="AlphaFoldDB" id="A0ABC8RJU5"/>
<evidence type="ECO:0000313" key="2">
    <source>
        <dbReference type="EMBL" id="CAK9145250.1"/>
    </source>
</evidence>
<accession>A0ABC8RJU5</accession>
<evidence type="ECO:0000313" key="3">
    <source>
        <dbReference type="Proteomes" id="UP001642360"/>
    </source>
</evidence>
<keyword evidence="3" id="KW-1185">Reference proteome</keyword>
<name>A0ABC8RJU5_9AQUA</name>
<proteinExistence type="predicted"/>
<comment type="caution">
    <text evidence="2">The sequence shown here is derived from an EMBL/GenBank/DDBJ whole genome shotgun (WGS) entry which is preliminary data.</text>
</comment>
<reference evidence="2 3" key="1">
    <citation type="submission" date="2024-02" db="EMBL/GenBank/DDBJ databases">
        <authorList>
            <person name="Vignale AGUSTIN F."/>
            <person name="Sosa J E."/>
            <person name="Modenutti C."/>
        </authorList>
    </citation>
    <scope>NUCLEOTIDE SEQUENCE [LARGE SCALE GENOMIC DNA]</scope>
</reference>
<dbReference type="EMBL" id="CAUOFW020001469">
    <property type="protein sequence ID" value="CAK9145250.1"/>
    <property type="molecule type" value="Genomic_DNA"/>
</dbReference>